<keyword evidence="3" id="KW-1185">Reference proteome</keyword>
<organism evidence="2 3">
    <name type="scientific">Anabaena catenula FACHB-362</name>
    <dbReference type="NCBI Taxonomy" id="2692877"/>
    <lineage>
        <taxon>Bacteria</taxon>
        <taxon>Bacillati</taxon>
        <taxon>Cyanobacteriota</taxon>
        <taxon>Cyanophyceae</taxon>
        <taxon>Nostocales</taxon>
        <taxon>Nostocaceae</taxon>
        <taxon>Anabaena</taxon>
    </lineage>
</organism>
<evidence type="ECO:0000256" key="1">
    <source>
        <dbReference type="SAM" id="Phobius"/>
    </source>
</evidence>
<dbReference type="InterPro" id="IPR029044">
    <property type="entry name" value="Nucleotide-diphossugar_trans"/>
</dbReference>
<comment type="caution">
    <text evidence="2">The sequence shown here is derived from an EMBL/GenBank/DDBJ whole genome shotgun (WGS) entry which is preliminary data.</text>
</comment>
<reference evidence="2 3" key="1">
    <citation type="journal article" date="2020" name="ISME J.">
        <title>Comparative genomics reveals insights into cyanobacterial evolution and habitat adaptation.</title>
        <authorList>
            <person name="Chen M.Y."/>
            <person name="Teng W.K."/>
            <person name="Zhao L."/>
            <person name="Hu C.X."/>
            <person name="Zhou Y.K."/>
            <person name="Han B.P."/>
            <person name="Song L.R."/>
            <person name="Shu W.S."/>
        </authorList>
    </citation>
    <scope>NUCLEOTIDE SEQUENCE [LARGE SCALE GENOMIC DNA]</scope>
    <source>
        <strain evidence="2 3">FACHB-362</strain>
    </source>
</reference>
<feature type="transmembrane region" description="Helical" evidence="1">
    <location>
        <begin position="243"/>
        <end position="261"/>
    </location>
</feature>
<dbReference type="SUPFAM" id="SSF53335">
    <property type="entry name" value="S-adenosyl-L-methionine-dependent methyltransferases"/>
    <property type="match status" value="1"/>
</dbReference>
<keyword evidence="1" id="KW-0472">Membrane</keyword>
<dbReference type="RefSeq" id="WP_190906581.1">
    <property type="nucleotide sequence ID" value="NZ_JACJTQ010000012.1"/>
</dbReference>
<name>A0ABR8J3I0_9NOST</name>
<feature type="transmembrane region" description="Helical" evidence="1">
    <location>
        <begin position="207"/>
        <end position="231"/>
    </location>
</feature>
<accession>A0ABR8J3I0</accession>
<protein>
    <submittedName>
        <fullName evidence="2">Uncharacterized protein</fullName>
    </submittedName>
</protein>
<gene>
    <name evidence="2" type="ORF">H6G68_10395</name>
</gene>
<dbReference type="Proteomes" id="UP000660381">
    <property type="component" value="Unassembled WGS sequence"/>
</dbReference>
<sequence>MLKEIIKQIFAFFDYELRKRSRYFVDAFQDQKKLLEQQNVQFIFDCGANIGQTTAKYRKLFPNATIYSFEPTHKTFNILDDTELTDTSAIDRAISIAKSYADVGAIAFHQLCFDGTSHAFQPANVDYLSYIVTPAFYGCLIRREALLKLEIGFIEEFNYYYEEVEFTLRLLDAGYKVIYDPELKIIHYADERGRNWQRIRRLWARNAMLTTLLRYPWLAVFPALIATLITFLRMKDEREQRDWAGVFWIVSSLTNLLPFALSNRQPIKNQTLKLFKQLRRKPMPVLPQEVNNFT</sequence>
<evidence type="ECO:0000313" key="3">
    <source>
        <dbReference type="Proteomes" id="UP000660381"/>
    </source>
</evidence>
<dbReference type="SUPFAM" id="SSF53448">
    <property type="entry name" value="Nucleotide-diphospho-sugar transferases"/>
    <property type="match status" value="1"/>
</dbReference>
<dbReference type="Gene3D" id="3.90.550.10">
    <property type="entry name" value="Spore Coat Polysaccharide Biosynthesis Protein SpsA, Chain A"/>
    <property type="match status" value="1"/>
</dbReference>
<dbReference type="EMBL" id="JACJTQ010000012">
    <property type="protein sequence ID" value="MBD2692160.1"/>
    <property type="molecule type" value="Genomic_DNA"/>
</dbReference>
<keyword evidence="1" id="KW-0812">Transmembrane</keyword>
<proteinExistence type="predicted"/>
<keyword evidence="1" id="KW-1133">Transmembrane helix</keyword>
<dbReference type="InterPro" id="IPR029063">
    <property type="entry name" value="SAM-dependent_MTases_sf"/>
</dbReference>
<evidence type="ECO:0000313" key="2">
    <source>
        <dbReference type="EMBL" id="MBD2692160.1"/>
    </source>
</evidence>